<protein>
    <submittedName>
        <fullName evidence="1">HET domain containing protein</fullName>
    </submittedName>
</protein>
<accession>A0ACC3Z5Y8</accession>
<name>A0ACC3Z5Y8_COLTU</name>
<organism evidence="1 2">
    <name type="scientific">Colletotrichum truncatum</name>
    <name type="common">Anthracnose fungus</name>
    <name type="synonym">Colletotrichum capsici</name>
    <dbReference type="NCBI Taxonomy" id="5467"/>
    <lineage>
        <taxon>Eukaryota</taxon>
        <taxon>Fungi</taxon>
        <taxon>Dikarya</taxon>
        <taxon>Ascomycota</taxon>
        <taxon>Pezizomycotina</taxon>
        <taxon>Sordariomycetes</taxon>
        <taxon>Hypocreomycetidae</taxon>
        <taxon>Glomerellales</taxon>
        <taxon>Glomerellaceae</taxon>
        <taxon>Colletotrichum</taxon>
        <taxon>Colletotrichum truncatum species complex</taxon>
    </lineage>
</organism>
<reference evidence="1 2" key="1">
    <citation type="journal article" date="2020" name="Phytopathology">
        <title>Genome Sequence Resources of Colletotrichum truncatum, C. plurivorum, C. musicola, and C. sojae: Four Species Pathogenic to Soybean (Glycine max).</title>
        <authorList>
            <person name="Rogerio F."/>
            <person name="Boufleur T.R."/>
            <person name="Ciampi-Guillardi M."/>
            <person name="Sukno S.A."/>
            <person name="Thon M.R."/>
            <person name="Massola Junior N.S."/>
            <person name="Baroncelli R."/>
        </authorList>
    </citation>
    <scope>NUCLEOTIDE SEQUENCE [LARGE SCALE GENOMIC DNA]</scope>
    <source>
        <strain evidence="1 2">CMES1059</strain>
    </source>
</reference>
<dbReference type="EMBL" id="VUJX02000003">
    <property type="protein sequence ID" value="KAL0939516.1"/>
    <property type="molecule type" value="Genomic_DNA"/>
</dbReference>
<comment type="caution">
    <text evidence="1">The sequence shown here is derived from an EMBL/GenBank/DDBJ whole genome shotgun (WGS) entry which is preliminary data.</text>
</comment>
<proteinExistence type="predicted"/>
<gene>
    <name evidence="1" type="ORF">CTRU02_206126</name>
</gene>
<evidence type="ECO:0000313" key="2">
    <source>
        <dbReference type="Proteomes" id="UP000805649"/>
    </source>
</evidence>
<sequence>MLCLLAITYLALASCSAASEAQARLLGTRTCPWTPLEESVLECPVKDRTTSNGEYSTQKSNNETRPDEPQDWTGPHGCAGDYCLYAHRGFAAGRGVVIISTLENQQKLKEMGEKIEEHSTGDPGSSTPPFRITEVGGKGLGMIANKTLARGDIVMLQTPVLIAHRAFIEHTPPAKQYPLLDAVANLLPAPARKSFLGQMAHFGGHEIVDIMQTNAFQMDLGGGSQGDGHHYGNFPEVSRYNHDCRPNVAFHIGTDGRHKTTVVRPVKPGEELTISYLDQLDVRSLRQERARIAWGFDCGCSQCSLAKRKAAASDKRLVEIQDTERKLSDITAKVTTSLIEKLLKLYEEERLESKLAGAYTLAALNFNLLGDKNKATKYAKLAVEAGVIENGSDAPDVEAMRVLAADPKKHFTWRGRLN</sequence>
<keyword evidence="2" id="KW-1185">Reference proteome</keyword>
<dbReference type="Proteomes" id="UP000805649">
    <property type="component" value="Unassembled WGS sequence"/>
</dbReference>
<evidence type="ECO:0000313" key="1">
    <source>
        <dbReference type="EMBL" id="KAL0939516.1"/>
    </source>
</evidence>